<dbReference type="InterPro" id="IPR003378">
    <property type="entry name" value="Fringe-like_glycosylTrfase"/>
</dbReference>
<keyword evidence="15" id="KW-1185">Reference proteome</keyword>
<comment type="pathway">
    <text evidence="2">Protein modification; protein glycosylation.</text>
</comment>
<dbReference type="InParanoid" id="D7FTE6"/>
<dbReference type="eggNOG" id="KOG2246">
    <property type="taxonomic scope" value="Eukaryota"/>
</dbReference>
<evidence type="ECO:0000256" key="6">
    <source>
        <dbReference type="ARBA" id="ARBA00022679"/>
    </source>
</evidence>
<evidence type="ECO:0000256" key="5">
    <source>
        <dbReference type="ARBA" id="ARBA00022676"/>
    </source>
</evidence>
<evidence type="ECO:0000256" key="2">
    <source>
        <dbReference type="ARBA" id="ARBA00004922"/>
    </source>
</evidence>
<proteinExistence type="inferred from homology"/>
<feature type="domain" description="WSC" evidence="13">
    <location>
        <begin position="31"/>
        <end position="134"/>
    </location>
</feature>
<dbReference type="STRING" id="2880.D7FTE6"/>
<keyword evidence="8" id="KW-0547">Nucleotide-binding</keyword>
<dbReference type="PANTHER" id="PTHR23033:SF14">
    <property type="entry name" value="GLYCOPROTEIN-N-ACETYLGALACTOSAMINE 3-BETA-GALACTOSYLTRANSFERASE 1-RELATED"/>
    <property type="match status" value="1"/>
</dbReference>
<dbReference type="PANTHER" id="PTHR23033">
    <property type="entry name" value="BETA1,3-GALACTOSYLTRANSFERASE"/>
    <property type="match status" value="1"/>
</dbReference>
<sequence>MGTRILAFLFFWGSTPDLLVAASCKDGYPADYSPRGCFADSTIDRIMPNIRLVHLQEMTQQGPMSAETCYFICDDGLNTHFGMEYSTECWCAVEPDLTKHGPELDPIECDHLCFGTTTDEYCGGFNKMSVYEITAYQGCHSEDFEVPVEHVPAWVPGSEDKQIIGQPWDFQEKFDPVNFFFSDRGDSSSFSNHVRNGSSCDVEDDHKKLLDQTHVWQGARKTTPRVFCGIYTHQNNHATKVKAIKETWASHCDGFVAFSDAADLELQTFMIKHEGPEEYTNMWQKSRAIWKYINFHYKDDFDWFVLGGDDLFIIVENLRKYLLSEEVKRAAGGLENGGTTPVYLGRRLRGFGDDNRIYNNGGASYVLNQASVGLLADHLDDDDCQPHTKKPWEDVLIGSCLKKNGVEPFDTRDNLGRERFHPFTPGAHFGYRKPPKLENRHVPGCKVGAWYLIQAIDLKFGRECCSDDSISFHYVDEQLMRRLHDLLYLCPEDEVDEVAVV</sequence>
<evidence type="ECO:0000256" key="12">
    <source>
        <dbReference type="SAM" id="SignalP"/>
    </source>
</evidence>
<feature type="chain" id="PRO_5003095757" description="N-acetylgalactosaminide beta-1,3-galactosyltransferase" evidence="12">
    <location>
        <begin position="22"/>
        <end position="501"/>
    </location>
</feature>
<evidence type="ECO:0000256" key="10">
    <source>
        <dbReference type="ARBA" id="ARBA00022989"/>
    </source>
</evidence>
<dbReference type="EMBL" id="FN649736">
    <property type="protein sequence ID" value="CBJ48524.1"/>
    <property type="molecule type" value="Genomic_DNA"/>
</dbReference>
<keyword evidence="11" id="KW-0472">Membrane</keyword>
<dbReference type="Pfam" id="PF02434">
    <property type="entry name" value="Fringe"/>
    <property type="match status" value="1"/>
</dbReference>
<dbReference type="PROSITE" id="PS51212">
    <property type="entry name" value="WSC"/>
    <property type="match status" value="1"/>
</dbReference>
<keyword evidence="12" id="KW-0732">Signal</keyword>
<dbReference type="OrthoDB" id="414175at2759"/>
<feature type="signal peptide" evidence="12">
    <location>
        <begin position="1"/>
        <end position="21"/>
    </location>
</feature>
<keyword evidence="10" id="KW-1133">Transmembrane helix</keyword>
<dbReference type="EMBL" id="FN648431">
    <property type="protein sequence ID" value="CBJ48524.1"/>
    <property type="molecule type" value="Genomic_DNA"/>
</dbReference>
<dbReference type="Pfam" id="PF01822">
    <property type="entry name" value="WSC"/>
    <property type="match status" value="1"/>
</dbReference>
<evidence type="ECO:0000313" key="14">
    <source>
        <dbReference type="EMBL" id="CBJ48524.1"/>
    </source>
</evidence>
<dbReference type="EC" id="2.4.1.122" evidence="4"/>
<keyword evidence="6" id="KW-0808">Transferase</keyword>
<evidence type="ECO:0000256" key="11">
    <source>
        <dbReference type="ARBA" id="ARBA00023136"/>
    </source>
</evidence>
<comment type="similarity">
    <text evidence="3">Belongs to the glycosyltransferase 31 family. Beta3-Gal-T subfamily.</text>
</comment>
<evidence type="ECO:0000256" key="8">
    <source>
        <dbReference type="ARBA" id="ARBA00022741"/>
    </source>
</evidence>
<organism evidence="14 15">
    <name type="scientific">Ectocarpus siliculosus</name>
    <name type="common">Brown alga</name>
    <name type="synonym">Conferva siliculosa</name>
    <dbReference type="NCBI Taxonomy" id="2880"/>
    <lineage>
        <taxon>Eukaryota</taxon>
        <taxon>Sar</taxon>
        <taxon>Stramenopiles</taxon>
        <taxon>Ochrophyta</taxon>
        <taxon>PX clade</taxon>
        <taxon>Phaeophyceae</taxon>
        <taxon>Ectocarpales</taxon>
        <taxon>Ectocarpaceae</taxon>
        <taxon>Ectocarpus</taxon>
    </lineage>
</organism>
<dbReference type="GO" id="GO:0000166">
    <property type="term" value="F:nucleotide binding"/>
    <property type="evidence" value="ECO:0007669"/>
    <property type="project" value="UniProtKB-KW"/>
</dbReference>
<keyword evidence="9" id="KW-0735">Signal-anchor</keyword>
<protein>
    <recommendedName>
        <fullName evidence="4">N-acetylgalactosaminide beta-1,3-galactosyltransferase</fullName>
        <ecNumber evidence="4">2.4.1.122</ecNumber>
    </recommendedName>
</protein>
<keyword evidence="5" id="KW-0328">Glycosyltransferase</keyword>
<dbReference type="InterPro" id="IPR002889">
    <property type="entry name" value="WSC_carb-bd"/>
</dbReference>
<evidence type="ECO:0000256" key="4">
    <source>
        <dbReference type="ARBA" id="ARBA00012557"/>
    </source>
</evidence>
<evidence type="ECO:0000313" key="15">
    <source>
        <dbReference type="Proteomes" id="UP000002630"/>
    </source>
</evidence>
<dbReference type="Gene3D" id="3.90.550.50">
    <property type="match status" value="1"/>
</dbReference>
<dbReference type="Proteomes" id="UP000002630">
    <property type="component" value="Linkage Group LG11"/>
</dbReference>
<evidence type="ECO:0000256" key="9">
    <source>
        <dbReference type="ARBA" id="ARBA00022968"/>
    </source>
</evidence>
<comment type="subcellular location">
    <subcellularLocation>
        <location evidence="1">Membrane</location>
        <topology evidence="1">Single-pass type II membrane protein</topology>
    </subcellularLocation>
</comment>
<reference evidence="14 15" key="1">
    <citation type="journal article" date="2010" name="Nature">
        <title>The Ectocarpus genome and the independent evolution of multicellularity in brown algae.</title>
        <authorList>
            <person name="Cock J.M."/>
            <person name="Sterck L."/>
            <person name="Rouze P."/>
            <person name="Scornet D."/>
            <person name="Allen A.E."/>
            <person name="Amoutzias G."/>
            <person name="Anthouard V."/>
            <person name="Artiguenave F."/>
            <person name="Aury J.M."/>
            <person name="Badger J.H."/>
            <person name="Beszteri B."/>
            <person name="Billiau K."/>
            <person name="Bonnet E."/>
            <person name="Bothwell J.H."/>
            <person name="Bowler C."/>
            <person name="Boyen C."/>
            <person name="Brownlee C."/>
            <person name="Carrano C.J."/>
            <person name="Charrier B."/>
            <person name="Cho G.Y."/>
            <person name="Coelho S.M."/>
            <person name="Collen J."/>
            <person name="Corre E."/>
            <person name="Da Silva C."/>
            <person name="Delage L."/>
            <person name="Delaroque N."/>
            <person name="Dittami S.M."/>
            <person name="Doulbeau S."/>
            <person name="Elias M."/>
            <person name="Farnham G."/>
            <person name="Gachon C.M."/>
            <person name="Gschloessl B."/>
            <person name="Heesch S."/>
            <person name="Jabbari K."/>
            <person name="Jubin C."/>
            <person name="Kawai H."/>
            <person name="Kimura K."/>
            <person name="Kloareg B."/>
            <person name="Kupper F.C."/>
            <person name="Lang D."/>
            <person name="Le Bail A."/>
            <person name="Leblanc C."/>
            <person name="Lerouge P."/>
            <person name="Lohr M."/>
            <person name="Lopez P.J."/>
            <person name="Martens C."/>
            <person name="Maumus F."/>
            <person name="Michel G."/>
            <person name="Miranda-Saavedra D."/>
            <person name="Morales J."/>
            <person name="Moreau H."/>
            <person name="Motomura T."/>
            <person name="Nagasato C."/>
            <person name="Napoli C.A."/>
            <person name="Nelson D.R."/>
            <person name="Nyvall-Collen P."/>
            <person name="Peters A.F."/>
            <person name="Pommier C."/>
            <person name="Potin P."/>
            <person name="Poulain J."/>
            <person name="Quesneville H."/>
            <person name="Read B."/>
            <person name="Rensing S.A."/>
            <person name="Ritter A."/>
            <person name="Rousvoal S."/>
            <person name="Samanta M."/>
            <person name="Samson G."/>
            <person name="Schroeder D.C."/>
            <person name="Segurens B."/>
            <person name="Strittmatter M."/>
            <person name="Tonon T."/>
            <person name="Tregear J.W."/>
            <person name="Valentin K."/>
            <person name="von Dassow P."/>
            <person name="Yamagishi T."/>
            <person name="Van de Peer Y."/>
            <person name="Wincker P."/>
        </authorList>
    </citation>
    <scope>NUCLEOTIDE SEQUENCE [LARGE SCALE GENOMIC DNA]</scope>
    <source>
        <strain evidence="15">Ec32 / CCAP1310/4</strain>
    </source>
</reference>
<gene>
    <name evidence="14" type="ORF">Esi_0025_0059</name>
</gene>
<accession>D7FTE6</accession>
<evidence type="ECO:0000256" key="7">
    <source>
        <dbReference type="ARBA" id="ARBA00022692"/>
    </source>
</evidence>
<dbReference type="GO" id="GO:0016020">
    <property type="term" value="C:membrane"/>
    <property type="evidence" value="ECO:0007669"/>
    <property type="project" value="UniProtKB-SubCell"/>
</dbReference>
<dbReference type="InterPro" id="IPR026050">
    <property type="entry name" value="C1GALT1/C1GALT1_chp1"/>
</dbReference>
<evidence type="ECO:0000259" key="13">
    <source>
        <dbReference type="PROSITE" id="PS51212"/>
    </source>
</evidence>
<keyword evidence="7" id="KW-0812">Transmembrane</keyword>
<dbReference type="GO" id="GO:0016263">
    <property type="term" value="F:glycoprotein-N-acetylgalactosamine 3-beta-galactosyltransferase activity"/>
    <property type="evidence" value="ECO:0007669"/>
    <property type="project" value="UniProtKB-EC"/>
</dbReference>
<dbReference type="AlphaFoldDB" id="D7FTE6"/>
<evidence type="ECO:0000256" key="3">
    <source>
        <dbReference type="ARBA" id="ARBA00006462"/>
    </source>
</evidence>
<name>D7FTE6_ECTSI</name>
<evidence type="ECO:0000256" key="1">
    <source>
        <dbReference type="ARBA" id="ARBA00004606"/>
    </source>
</evidence>